<comment type="caution">
    <text evidence="3">The sequence shown here is derived from an EMBL/GenBank/DDBJ whole genome shotgun (WGS) entry which is preliminary data.</text>
</comment>
<dbReference type="OrthoDB" id="9796575at2"/>
<dbReference type="InterPro" id="IPR037021">
    <property type="entry name" value="RnfH_sf"/>
</dbReference>
<dbReference type="Pfam" id="PF03658">
    <property type="entry name" value="Ub-RnfH"/>
    <property type="match status" value="1"/>
</dbReference>
<dbReference type="PANTHER" id="PTHR37483:SF1">
    <property type="entry name" value="UPF0125 PROTEIN RATB"/>
    <property type="match status" value="1"/>
</dbReference>
<dbReference type="AlphaFoldDB" id="A0A5C7A1I1"/>
<accession>A0A5C7A1I1</accession>
<dbReference type="Gene3D" id="3.10.20.280">
    <property type="entry name" value="RnfH-like"/>
    <property type="match status" value="1"/>
</dbReference>
<proteinExistence type="inferred from homology"/>
<comment type="similarity">
    <text evidence="1 2">Belongs to the UPF0125 (RnfH) family.</text>
</comment>
<dbReference type="PANTHER" id="PTHR37483">
    <property type="entry name" value="UPF0125 PROTEIN RATB"/>
    <property type="match status" value="1"/>
</dbReference>
<dbReference type="SUPFAM" id="SSF54285">
    <property type="entry name" value="MoaD/ThiS"/>
    <property type="match status" value="1"/>
</dbReference>
<evidence type="ECO:0000256" key="2">
    <source>
        <dbReference type="HAMAP-Rule" id="MF_00460"/>
    </source>
</evidence>
<evidence type="ECO:0000313" key="4">
    <source>
        <dbReference type="Proteomes" id="UP000321903"/>
    </source>
</evidence>
<dbReference type="HAMAP" id="MF_00460">
    <property type="entry name" value="UPF0125_RnfH"/>
    <property type="match status" value="1"/>
</dbReference>
<evidence type="ECO:0000256" key="1">
    <source>
        <dbReference type="ARBA" id="ARBA00010645"/>
    </source>
</evidence>
<dbReference type="EMBL" id="VORZ01000002">
    <property type="protein sequence ID" value="TXD97039.1"/>
    <property type="molecule type" value="Genomic_DNA"/>
</dbReference>
<keyword evidence="4" id="KW-1185">Reference proteome</keyword>
<name>A0A5C7A1I1_9GAMM</name>
<sequence length="135" mass="15003">MANSHSSDCALSIGVGINRLGDAVAELITVHLAYAEEALRQHYLTLQVAAGTTLYEAIVQSGWLTQFPELAKWCEQVAHITTPAAKLWHVGVYAQKQPLSYELQALDRIEVYRSLSADPMSQRKSKSTNKVKYNQ</sequence>
<reference evidence="3 4" key="1">
    <citation type="submission" date="2019-08" db="EMBL/GenBank/DDBJ databases">
        <title>Genome sequence of Psychrobacter frigidicola ACAM304 (type strain).</title>
        <authorList>
            <person name="Bowman J.P."/>
        </authorList>
    </citation>
    <scope>NUCLEOTIDE SEQUENCE [LARGE SCALE GENOMIC DNA]</scope>
    <source>
        <strain evidence="3 4">ACAM 304</strain>
    </source>
</reference>
<evidence type="ECO:0000313" key="3">
    <source>
        <dbReference type="EMBL" id="TXD97039.1"/>
    </source>
</evidence>
<dbReference type="InterPro" id="IPR005346">
    <property type="entry name" value="RnfH"/>
</dbReference>
<dbReference type="Proteomes" id="UP000321903">
    <property type="component" value="Unassembled WGS sequence"/>
</dbReference>
<protein>
    <recommendedName>
        <fullName evidence="2">UPF0125 protein ES754_08495</fullName>
    </recommendedName>
</protein>
<organism evidence="3 4">
    <name type="scientific">Psychrobacter frigidicola</name>
    <dbReference type="NCBI Taxonomy" id="45611"/>
    <lineage>
        <taxon>Bacteria</taxon>
        <taxon>Pseudomonadati</taxon>
        <taxon>Pseudomonadota</taxon>
        <taxon>Gammaproteobacteria</taxon>
        <taxon>Moraxellales</taxon>
        <taxon>Moraxellaceae</taxon>
        <taxon>Psychrobacter</taxon>
    </lineage>
</organism>
<dbReference type="InterPro" id="IPR016155">
    <property type="entry name" value="Mopterin_synth/thiamin_S_b"/>
</dbReference>
<gene>
    <name evidence="3" type="ORF">ES754_08495</name>
</gene>